<dbReference type="Proteomes" id="UP000800093">
    <property type="component" value="Unassembled WGS sequence"/>
</dbReference>
<accession>A0A9P4K2Z2</accession>
<organism evidence="6 7">
    <name type="scientific">Lojkania enalia</name>
    <dbReference type="NCBI Taxonomy" id="147567"/>
    <lineage>
        <taxon>Eukaryota</taxon>
        <taxon>Fungi</taxon>
        <taxon>Dikarya</taxon>
        <taxon>Ascomycota</taxon>
        <taxon>Pezizomycotina</taxon>
        <taxon>Dothideomycetes</taxon>
        <taxon>Pleosporomycetidae</taxon>
        <taxon>Pleosporales</taxon>
        <taxon>Pleosporales incertae sedis</taxon>
        <taxon>Lojkania</taxon>
    </lineage>
</organism>
<comment type="caution">
    <text evidence="6">The sequence shown here is derived from an EMBL/GenBank/DDBJ whole genome shotgun (WGS) entry which is preliminary data.</text>
</comment>
<evidence type="ECO:0000313" key="7">
    <source>
        <dbReference type="Proteomes" id="UP000800093"/>
    </source>
</evidence>
<feature type="domain" description="Ribosomal eL28/Mak16" evidence="5">
    <location>
        <begin position="9"/>
        <end position="128"/>
    </location>
</feature>
<feature type="compositionally biased region" description="Basic and acidic residues" evidence="4">
    <location>
        <begin position="131"/>
        <end position="141"/>
    </location>
</feature>
<feature type="region of interest" description="Disordered" evidence="4">
    <location>
        <begin position="121"/>
        <end position="151"/>
    </location>
</feature>
<dbReference type="PANTHER" id="PTHR10544">
    <property type="entry name" value="60S RIBOSOMAL PROTEIN L28"/>
    <property type="match status" value="1"/>
</dbReference>
<dbReference type="EMBL" id="ML986663">
    <property type="protein sequence ID" value="KAF2261151.1"/>
    <property type="molecule type" value="Genomic_DNA"/>
</dbReference>
<dbReference type="Pfam" id="PF01778">
    <property type="entry name" value="Ribosomal_L28e"/>
    <property type="match status" value="1"/>
</dbReference>
<proteinExistence type="inferred from homology"/>
<gene>
    <name evidence="6" type="ORF">CC78DRAFT_500526</name>
</gene>
<dbReference type="OrthoDB" id="338850at2759"/>
<dbReference type="AlphaFoldDB" id="A0A9P4K2Z2"/>
<evidence type="ECO:0000313" key="6">
    <source>
        <dbReference type="EMBL" id="KAF2261151.1"/>
    </source>
</evidence>
<evidence type="ECO:0000259" key="5">
    <source>
        <dbReference type="Pfam" id="PF01778"/>
    </source>
</evidence>
<comment type="similarity">
    <text evidence="1">Belongs to the eukaryotic ribosomal protein eL28 family.</text>
</comment>
<protein>
    <submittedName>
        <fullName evidence="6">Ribosomal protein L28e</fullName>
    </submittedName>
</protein>
<sequence length="151" mass="16555">MASNISSDLIWEITRGHSSTLVKRKQAGGQQFSRDRLNLRNLYRRKYEGVCSDKAIGVQPAKEGGVVLLTKKANKENAPASQIQEATFGPSTSTRKTYKAIANSTAKRNYRPDLRADAVARASAIRKSQKPVKEDKPEKLRGAKARVAASA</sequence>
<dbReference type="GO" id="GO:0005840">
    <property type="term" value="C:ribosome"/>
    <property type="evidence" value="ECO:0007669"/>
    <property type="project" value="UniProtKB-KW"/>
</dbReference>
<dbReference type="Gene3D" id="3.30.390.110">
    <property type="match status" value="1"/>
</dbReference>
<evidence type="ECO:0000256" key="2">
    <source>
        <dbReference type="ARBA" id="ARBA00022980"/>
    </source>
</evidence>
<dbReference type="GO" id="GO:0003735">
    <property type="term" value="F:structural constituent of ribosome"/>
    <property type="evidence" value="ECO:0007669"/>
    <property type="project" value="InterPro"/>
</dbReference>
<name>A0A9P4K2Z2_9PLEO</name>
<dbReference type="GO" id="GO:1990904">
    <property type="term" value="C:ribonucleoprotein complex"/>
    <property type="evidence" value="ECO:0007669"/>
    <property type="project" value="UniProtKB-KW"/>
</dbReference>
<dbReference type="GO" id="GO:0006412">
    <property type="term" value="P:translation"/>
    <property type="evidence" value="ECO:0007669"/>
    <property type="project" value="InterPro"/>
</dbReference>
<dbReference type="InterPro" id="IPR002672">
    <property type="entry name" value="Ribosomal_eL28"/>
</dbReference>
<keyword evidence="2 6" id="KW-0689">Ribosomal protein</keyword>
<evidence type="ECO:0000256" key="4">
    <source>
        <dbReference type="SAM" id="MobiDB-lite"/>
    </source>
</evidence>
<dbReference type="FunFam" id="3.30.390.110:FF:000002">
    <property type="entry name" value="60S ribosomal protein L28"/>
    <property type="match status" value="1"/>
</dbReference>
<keyword evidence="3" id="KW-0687">Ribonucleoprotein</keyword>
<keyword evidence="7" id="KW-1185">Reference proteome</keyword>
<dbReference type="InterPro" id="IPR029004">
    <property type="entry name" value="Ribosomal_eL28/Mak16"/>
</dbReference>
<evidence type="ECO:0000256" key="1">
    <source>
        <dbReference type="ARBA" id="ARBA00007926"/>
    </source>
</evidence>
<evidence type="ECO:0000256" key="3">
    <source>
        <dbReference type="ARBA" id="ARBA00023274"/>
    </source>
</evidence>
<reference evidence="7" key="1">
    <citation type="journal article" date="2020" name="Stud. Mycol.">
        <title>101 Dothideomycetes genomes: A test case for predicting lifestyles and emergence of pathogens.</title>
        <authorList>
            <person name="Haridas S."/>
            <person name="Albert R."/>
            <person name="Binder M."/>
            <person name="Bloem J."/>
            <person name="LaButti K."/>
            <person name="Salamov A."/>
            <person name="Andreopoulos B."/>
            <person name="Baker S."/>
            <person name="Barry K."/>
            <person name="Bills G."/>
            <person name="Bluhm B."/>
            <person name="Cannon C."/>
            <person name="Castanera R."/>
            <person name="Culley D."/>
            <person name="Daum C."/>
            <person name="Ezra D."/>
            <person name="Gonzalez J."/>
            <person name="Henrissat B."/>
            <person name="Kuo A."/>
            <person name="Liang C."/>
            <person name="Lipzen A."/>
            <person name="Lutzoni F."/>
            <person name="Magnuson J."/>
            <person name="Mondo S."/>
            <person name="Nolan M."/>
            <person name="Ohm R."/>
            <person name="Pangilinan J."/>
            <person name="Park H.-J."/>
            <person name="Ramirez L."/>
            <person name="Alfaro M."/>
            <person name="Sun H."/>
            <person name="Tritt A."/>
            <person name="Yoshinaga Y."/>
            <person name="Zwiers L.-H."/>
            <person name="Turgeon B."/>
            <person name="Goodwin S."/>
            <person name="Spatafora J."/>
            <person name="Crous P."/>
            <person name="Grigoriev I."/>
        </authorList>
    </citation>
    <scope>NUCLEOTIDE SEQUENCE [LARGE SCALE GENOMIC DNA]</scope>
    <source>
        <strain evidence="7">CBS 304.66</strain>
    </source>
</reference>